<evidence type="ECO:0000256" key="6">
    <source>
        <dbReference type="SAM" id="MobiDB-lite"/>
    </source>
</evidence>
<keyword evidence="3" id="KW-0238">DNA-binding</keyword>
<dbReference type="GO" id="GO:0003677">
    <property type="term" value="F:DNA binding"/>
    <property type="evidence" value="ECO:0007669"/>
    <property type="project" value="UniProtKB-KW"/>
</dbReference>
<name>A0AAN9XJR0_PSOTE</name>
<dbReference type="Gene3D" id="2.40.330.10">
    <property type="entry name" value="DNA-binding pseudobarrel domain"/>
    <property type="match status" value="3"/>
</dbReference>
<gene>
    <name evidence="8" type="ORF">VNO78_16061</name>
</gene>
<evidence type="ECO:0000256" key="5">
    <source>
        <dbReference type="ARBA" id="ARBA00023242"/>
    </source>
</evidence>
<feature type="domain" description="TF-B3" evidence="7">
    <location>
        <begin position="397"/>
        <end position="454"/>
    </location>
</feature>
<keyword evidence="5" id="KW-0539">Nucleus</keyword>
<protein>
    <recommendedName>
        <fullName evidence="7">TF-B3 domain-containing protein</fullName>
    </recommendedName>
</protein>
<dbReference type="PANTHER" id="PTHR31920">
    <property type="entry name" value="B3 DOMAIN-CONTAINING"/>
    <property type="match status" value="1"/>
</dbReference>
<dbReference type="EMBL" id="JAYMYS010000004">
    <property type="protein sequence ID" value="KAK7395502.1"/>
    <property type="molecule type" value="Genomic_DNA"/>
</dbReference>
<dbReference type="PROSITE" id="PS50863">
    <property type="entry name" value="B3"/>
    <property type="match status" value="3"/>
</dbReference>
<feature type="domain" description="TF-B3" evidence="7">
    <location>
        <begin position="1"/>
        <end position="78"/>
    </location>
</feature>
<evidence type="ECO:0000259" key="7">
    <source>
        <dbReference type="PROSITE" id="PS50863"/>
    </source>
</evidence>
<keyword evidence="4" id="KW-0804">Transcription</keyword>
<dbReference type="InterPro" id="IPR015300">
    <property type="entry name" value="DNA-bd_pseudobarrel_sf"/>
</dbReference>
<proteinExistence type="predicted"/>
<sequence length="466" mass="53516">MIPKKFVDKYGESLPNTLCLKTPNGAEWNLNLEKCDGKIWFQKGWKEFADCHSLSHGHILLFKCETTSHFKVQVFYLSALEIDYPSKGKEGKVSSNNQGNKPPDDEKFERNRPGQKRKDNSLSKSLQTYQIRSHKHVKVDESLILLKKALHHTDIKCKEESNVIANQVTALERASSFKPCNPFCIVVMHPSYVLSNGGPLLLAKFEQMFPVDFVKKYGEGLPNTLFFKTPNGAEWRLKLEKHDGKIWFQEGWKEFADYHSLVHGHLLLFKWERTSHFQVHIFDLSAVEINYPSKRTNGELSSNNQVINLPNEENLENHIPDQNNNSSLELLQQYQMRSGESAEVENTNPYTKSKGKSKAMANQVTAFDRASSFKPCNPFFLVVMYPTYINGCSLIVWSNKCLRILVDQTRNKFILSNGWKAFSRDNNLNVDDVCIFELINRTELTFLVHIFRETNSSNCSTSQDCA</sequence>
<dbReference type="SUPFAM" id="SSF101936">
    <property type="entry name" value="DNA-binding pseudobarrel domain"/>
    <property type="match status" value="3"/>
</dbReference>
<feature type="region of interest" description="Disordered" evidence="6">
    <location>
        <begin position="87"/>
        <end position="123"/>
    </location>
</feature>
<dbReference type="InterPro" id="IPR003340">
    <property type="entry name" value="B3_DNA-bd"/>
</dbReference>
<evidence type="ECO:0000313" key="9">
    <source>
        <dbReference type="Proteomes" id="UP001386955"/>
    </source>
</evidence>
<evidence type="ECO:0000256" key="1">
    <source>
        <dbReference type="ARBA" id="ARBA00004123"/>
    </source>
</evidence>
<organism evidence="8 9">
    <name type="scientific">Psophocarpus tetragonolobus</name>
    <name type="common">Winged bean</name>
    <name type="synonym">Dolichos tetragonolobus</name>
    <dbReference type="NCBI Taxonomy" id="3891"/>
    <lineage>
        <taxon>Eukaryota</taxon>
        <taxon>Viridiplantae</taxon>
        <taxon>Streptophyta</taxon>
        <taxon>Embryophyta</taxon>
        <taxon>Tracheophyta</taxon>
        <taxon>Spermatophyta</taxon>
        <taxon>Magnoliopsida</taxon>
        <taxon>eudicotyledons</taxon>
        <taxon>Gunneridae</taxon>
        <taxon>Pentapetalae</taxon>
        <taxon>rosids</taxon>
        <taxon>fabids</taxon>
        <taxon>Fabales</taxon>
        <taxon>Fabaceae</taxon>
        <taxon>Papilionoideae</taxon>
        <taxon>50 kb inversion clade</taxon>
        <taxon>NPAAA clade</taxon>
        <taxon>indigoferoid/millettioid clade</taxon>
        <taxon>Phaseoleae</taxon>
        <taxon>Psophocarpus</taxon>
    </lineage>
</organism>
<evidence type="ECO:0000256" key="3">
    <source>
        <dbReference type="ARBA" id="ARBA00023125"/>
    </source>
</evidence>
<evidence type="ECO:0000256" key="2">
    <source>
        <dbReference type="ARBA" id="ARBA00023015"/>
    </source>
</evidence>
<comment type="caution">
    <text evidence="8">The sequence shown here is derived from an EMBL/GenBank/DDBJ whole genome shotgun (WGS) entry which is preliminary data.</text>
</comment>
<feature type="domain" description="TF-B3" evidence="7">
    <location>
        <begin position="209"/>
        <end position="285"/>
    </location>
</feature>
<comment type="subcellular location">
    <subcellularLocation>
        <location evidence="1">Nucleus</location>
    </subcellularLocation>
</comment>
<accession>A0AAN9XJR0</accession>
<dbReference type="InterPro" id="IPR050655">
    <property type="entry name" value="Plant_B3_domain"/>
</dbReference>
<evidence type="ECO:0000256" key="4">
    <source>
        <dbReference type="ARBA" id="ARBA00023163"/>
    </source>
</evidence>
<reference evidence="8 9" key="1">
    <citation type="submission" date="2024-01" db="EMBL/GenBank/DDBJ databases">
        <title>The genomes of 5 underutilized Papilionoideae crops provide insights into root nodulation and disease resistanc.</title>
        <authorList>
            <person name="Jiang F."/>
        </authorList>
    </citation>
    <scope>NUCLEOTIDE SEQUENCE [LARGE SCALE GENOMIC DNA]</scope>
    <source>
        <strain evidence="8">DUOXIRENSHENG_FW03</strain>
        <tissue evidence="8">Leaves</tissue>
    </source>
</reference>
<dbReference type="SMART" id="SM01019">
    <property type="entry name" value="B3"/>
    <property type="match status" value="3"/>
</dbReference>
<dbReference type="Pfam" id="PF02362">
    <property type="entry name" value="B3"/>
    <property type="match status" value="3"/>
</dbReference>
<keyword evidence="9" id="KW-1185">Reference proteome</keyword>
<keyword evidence="2" id="KW-0805">Transcription regulation</keyword>
<dbReference type="CDD" id="cd10017">
    <property type="entry name" value="B3_DNA"/>
    <property type="match status" value="3"/>
</dbReference>
<dbReference type="AlphaFoldDB" id="A0AAN9XJR0"/>
<evidence type="ECO:0000313" key="8">
    <source>
        <dbReference type="EMBL" id="KAK7395502.1"/>
    </source>
</evidence>
<dbReference type="PANTHER" id="PTHR31920:SF108">
    <property type="entry name" value="B3 DOMAIN-CONTAINING TRANSCRIPTION FACTOR VRN1-LIKE"/>
    <property type="match status" value="1"/>
</dbReference>
<dbReference type="Proteomes" id="UP001386955">
    <property type="component" value="Unassembled WGS sequence"/>
</dbReference>
<feature type="compositionally biased region" description="Basic and acidic residues" evidence="6">
    <location>
        <begin position="102"/>
        <end position="121"/>
    </location>
</feature>
<dbReference type="GO" id="GO:0005634">
    <property type="term" value="C:nucleus"/>
    <property type="evidence" value="ECO:0007669"/>
    <property type="project" value="UniProtKB-SubCell"/>
</dbReference>